<reference evidence="1 2" key="1">
    <citation type="submission" date="2016-11" db="EMBL/GenBank/DDBJ databases">
        <authorList>
            <person name="Varghese N."/>
            <person name="Submissions S."/>
        </authorList>
    </citation>
    <scope>NUCLEOTIDE SEQUENCE [LARGE SCALE GENOMIC DNA]</scope>
    <source>
        <strain evidence="1 2">DSM 15287</strain>
    </source>
</reference>
<dbReference type="InterPro" id="IPR041895">
    <property type="entry name" value="ArdA_dom1"/>
</dbReference>
<dbReference type="Gene3D" id="1.10.10.1190">
    <property type="entry name" value="Antirestriction protein ArdA, domain 3"/>
    <property type="match status" value="1"/>
</dbReference>
<dbReference type="Gene3D" id="3.10.20.480">
    <property type="entry name" value="Antirestriction protein ArdA, domain 1"/>
    <property type="match status" value="1"/>
</dbReference>
<evidence type="ECO:0000313" key="2">
    <source>
        <dbReference type="Proteomes" id="UP000322917"/>
    </source>
</evidence>
<dbReference type="EMBL" id="FQZD01000041">
    <property type="protein sequence ID" value="SHJ81757.1"/>
    <property type="molecule type" value="Genomic_DNA"/>
</dbReference>
<sequence length="171" mass="19682">MLKIALTNLGKYNEGELVYKWLELPATEDEIEEAKEAIGINEQYEEWFITDYETDIEGLQVGEYEDLEALNELAERYENLHEYDQDIVQAIIEGEGYDLEEALDVLESGNYSFYPDVTNEEDLGFYVVDEGLFGVEIPDSLQVYIDHESIGRDWRINGAGSFTSKGYIELH</sequence>
<accession>A0A1M6ME85</accession>
<organism evidence="1 2">
    <name type="scientific">Propionispora hippei DSM 15287</name>
    <dbReference type="NCBI Taxonomy" id="1123003"/>
    <lineage>
        <taxon>Bacteria</taxon>
        <taxon>Bacillati</taxon>
        <taxon>Bacillota</taxon>
        <taxon>Negativicutes</taxon>
        <taxon>Selenomonadales</taxon>
        <taxon>Sporomusaceae</taxon>
        <taxon>Propionispora</taxon>
    </lineage>
</organism>
<gene>
    <name evidence="1" type="ORF">SAMN02745170_03402</name>
</gene>
<protein>
    <submittedName>
        <fullName evidence="1">Antirestriction protein (ArdA)</fullName>
    </submittedName>
</protein>
<dbReference type="RefSeq" id="WP_149736004.1">
    <property type="nucleotide sequence ID" value="NZ_FQZD01000041.1"/>
</dbReference>
<dbReference type="InterPro" id="IPR041893">
    <property type="entry name" value="ArdA_dom3"/>
</dbReference>
<dbReference type="InterPro" id="IPR009899">
    <property type="entry name" value="ArdA"/>
</dbReference>
<dbReference type="AlphaFoldDB" id="A0A1M6ME85"/>
<name>A0A1M6ME85_9FIRM</name>
<proteinExistence type="predicted"/>
<evidence type="ECO:0000313" key="1">
    <source>
        <dbReference type="EMBL" id="SHJ81757.1"/>
    </source>
</evidence>
<keyword evidence="2" id="KW-1185">Reference proteome</keyword>
<dbReference type="Pfam" id="PF07275">
    <property type="entry name" value="ArdA"/>
    <property type="match status" value="1"/>
</dbReference>
<dbReference type="OrthoDB" id="944647at2"/>
<dbReference type="Proteomes" id="UP000322917">
    <property type="component" value="Unassembled WGS sequence"/>
</dbReference>